<accession>A0AAD4UMN0</accession>
<dbReference type="AlphaFoldDB" id="A0AAD4UMN0"/>
<proteinExistence type="predicted"/>
<dbReference type="Proteomes" id="UP001214576">
    <property type="component" value="Unassembled WGS sequence"/>
</dbReference>
<comment type="caution">
    <text evidence="1">The sequence shown here is derived from an EMBL/GenBank/DDBJ whole genome shotgun (WGS) entry which is preliminary data.</text>
</comment>
<keyword evidence="2" id="KW-1185">Reference proteome</keyword>
<reference evidence="1" key="1">
    <citation type="submission" date="2022-03" db="EMBL/GenBank/DDBJ databases">
        <title>Genomic analyses of argali, domestic sheep and their hybrids provide insights into chromosomal evolution, heterosis and genetic basis of agronomic traits.</title>
        <authorList>
            <person name="Li M."/>
        </authorList>
    </citation>
    <scope>NUCLEOTIDE SEQUENCE</scope>
    <source>
        <strain evidence="1">CAU-MHL-2022a</strain>
        <tissue evidence="1">Skin</tissue>
    </source>
</reference>
<sequence>MESPPGHKDTIFASPPSDSPLTKDFIEKAHLDLTGNFPTVKKKSLELKSEETIKDSVEEDGKVEGFHGSCIYTLANLSHGSYKLTTMSTPDSDLLLVLSIGHAPREQRAEKPADTVYTDFSVLQHRQGALLLLERLDLNLRGKTKVYKSARDMTITLTGKNSGPRICVG</sequence>
<protein>
    <submittedName>
        <fullName evidence="1">Uncharacterized protein</fullName>
    </submittedName>
</protein>
<gene>
    <name evidence="1" type="ORF">MG293_001632</name>
</gene>
<evidence type="ECO:0000313" key="1">
    <source>
        <dbReference type="EMBL" id="KAI4549302.1"/>
    </source>
</evidence>
<evidence type="ECO:0000313" key="2">
    <source>
        <dbReference type="Proteomes" id="UP001214576"/>
    </source>
</evidence>
<dbReference type="EMBL" id="JAKZEL010000001">
    <property type="protein sequence ID" value="KAI4549302.1"/>
    <property type="molecule type" value="Genomic_DNA"/>
</dbReference>
<organism evidence="1 2">
    <name type="scientific">Ovis ammon polii</name>
    <dbReference type="NCBI Taxonomy" id="230172"/>
    <lineage>
        <taxon>Eukaryota</taxon>
        <taxon>Metazoa</taxon>
        <taxon>Chordata</taxon>
        <taxon>Craniata</taxon>
        <taxon>Vertebrata</taxon>
        <taxon>Euteleostomi</taxon>
        <taxon>Mammalia</taxon>
        <taxon>Eutheria</taxon>
        <taxon>Laurasiatheria</taxon>
        <taxon>Artiodactyla</taxon>
        <taxon>Ruminantia</taxon>
        <taxon>Pecora</taxon>
        <taxon>Bovidae</taxon>
        <taxon>Caprinae</taxon>
        <taxon>Ovis</taxon>
    </lineage>
</organism>
<name>A0AAD4UMN0_OVIAM</name>